<dbReference type="Gene3D" id="1.10.260.40">
    <property type="entry name" value="lambda repressor-like DNA-binding domains"/>
    <property type="match status" value="1"/>
</dbReference>
<proteinExistence type="predicted"/>
<dbReference type="GO" id="GO:0003677">
    <property type="term" value="F:DNA binding"/>
    <property type="evidence" value="ECO:0007669"/>
    <property type="project" value="InterPro"/>
</dbReference>
<dbReference type="PROSITE" id="PS50943">
    <property type="entry name" value="HTH_CROC1"/>
    <property type="match status" value="1"/>
</dbReference>
<name>A0A6N3FQD0_9CLOT</name>
<feature type="domain" description="HTH cro/C1-type" evidence="1">
    <location>
        <begin position="12"/>
        <end position="66"/>
    </location>
</feature>
<gene>
    <name evidence="2" type="ORF">CTLFYP3_02791</name>
</gene>
<reference evidence="2" key="1">
    <citation type="submission" date="2019-11" db="EMBL/GenBank/DDBJ databases">
        <authorList>
            <person name="Feng L."/>
        </authorList>
    </citation>
    <scope>NUCLEOTIDE SEQUENCE</scope>
    <source>
        <strain evidence="2">CTertiumLFYP3</strain>
    </source>
</reference>
<dbReference type="RefSeq" id="WP_156627237.1">
    <property type="nucleotide sequence ID" value="NZ_CACRTO010000041.1"/>
</dbReference>
<dbReference type="SUPFAM" id="SSF47413">
    <property type="entry name" value="lambda repressor-like DNA-binding domains"/>
    <property type="match status" value="1"/>
</dbReference>
<evidence type="ECO:0000259" key="1">
    <source>
        <dbReference type="PROSITE" id="PS50943"/>
    </source>
</evidence>
<accession>A0A6N3FQD0</accession>
<dbReference type="InterPro" id="IPR010982">
    <property type="entry name" value="Lambda_DNA-bd_dom_sf"/>
</dbReference>
<dbReference type="AlphaFoldDB" id="A0A6N3FQD0"/>
<organism evidence="2">
    <name type="scientific">Clostridium tertium</name>
    <dbReference type="NCBI Taxonomy" id="1559"/>
    <lineage>
        <taxon>Bacteria</taxon>
        <taxon>Bacillati</taxon>
        <taxon>Bacillota</taxon>
        <taxon>Clostridia</taxon>
        <taxon>Eubacteriales</taxon>
        <taxon>Clostridiaceae</taxon>
        <taxon>Clostridium</taxon>
    </lineage>
</organism>
<dbReference type="CDD" id="cd00093">
    <property type="entry name" value="HTH_XRE"/>
    <property type="match status" value="1"/>
</dbReference>
<sequence length="72" mass="8720">MNYKLERIARNIKLLRSKRHWKVSYVANNTGIEEKRLRKMEEAEAIPKHTELYELSRLYEVAIDDIVFKELE</sequence>
<evidence type="ECO:0000313" key="2">
    <source>
        <dbReference type="EMBL" id="VYU54250.1"/>
    </source>
</evidence>
<dbReference type="InterPro" id="IPR001387">
    <property type="entry name" value="Cro/C1-type_HTH"/>
</dbReference>
<protein>
    <recommendedName>
        <fullName evidence="1">HTH cro/C1-type domain-containing protein</fullName>
    </recommendedName>
</protein>
<dbReference type="EMBL" id="CACRTO010000041">
    <property type="protein sequence ID" value="VYU54250.1"/>
    <property type="molecule type" value="Genomic_DNA"/>
</dbReference>